<keyword evidence="3" id="KW-1185">Reference proteome</keyword>
<dbReference type="Proteomes" id="UP000623090">
    <property type="component" value="Unassembled WGS sequence"/>
</dbReference>
<gene>
    <name evidence="2" type="ORF">HNW77_06400</name>
</gene>
<comment type="caution">
    <text evidence="2">The sequence shown here is derived from an EMBL/GenBank/DDBJ whole genome shotgun (WGS) entry which is preliminary data.</text>
</comment>
<protein>
    <recommendedName>
        <fullName evidence="4">Transposase</fullName>
    </recommendedName>
</protein>
<accession>A0ABX2ADU3</accession>
<feature type="region of interest" description="Disordered" evidence="1">
    <location>
        <begin position="1"/>
        <end position="23"/>
    </location>
</feature>
<sequence>MTGAPQASMPVTAGGRLSKKNGSSDVGLVFGAVQPALRTVALEYFLRGIHAATDQLMHDGFFTGYSTPWHPSTTTGSRPHHQCSMKINTVLHEAIDMVC</sequence>
<organism evidence="2 3">
    <name type="scientific">Komagataeibacter melomenusus</name>
    <dbReference type="NCBI Taxonomy" id="2766578"/>
    <lineage>
        <taxon>Bacteria</taxon>
        <taxon>Pseudomonadati</taxon>
        <taxon>Pseudomonadota</taxon>
        <taxon>Alphaproteobacteria</taxon>
        <taxon>Acetobacterales</taxon>
        <taxon>Acetobacteraceae</taxon>
        <taxon>Komagataeibacter</taxon>
    </lineage>
</organism>
<name>A0ABX2ADU3_9PROT</name>
<evidence type="ECO:0000256" key="1">
    <source>
        <dbReference type="SAM" id="MobiDB-lite"/>
    </source>
</evidence>
<reference evidence="2 3" key="1">
    <citation type="journal article" date="2020" name="Microorganisms">
        <title>Description of Komagataeibacter melaceti sp. nov. and Komagataeibacter melomenusus sp. nov. Isolated from Apple Cider Vinegar.</title>
        <authorList>
            <person name="Maric L."/>
            <person name="Cleenwerck I."/>
            <person name="Accetto T."/>
            <person name="Vandamme P."/>
            <person name="Trcek J."/>
        </authorList>
    </citation>
    <scope>NUCLEOTIDE SEQUENCE [LARGE SCALE GENOMIC DNA]</scope>
    <source>
        <strain evidence="2 3">AV436</strain>
    </source>
</reference>
<dbReference type="EMBL" id="JABJWC010000011">
    <property type="protein sequence ID" value="NPC66024.1"/>
    <property type="molecule type" value="Genomic_DNA"/>
</dbReference>
<evidence type="ECO:0000313" key="2">
    <source>
        <dbReference type="EMBL" id="NPC66024.1"/>
    </source>
</evidence>
<evidence type="ECO:0000313" key="3">
    <source>
        <dbReference type="Proteomes" id="UP000623090"/>
    </source>
</evidence>
<evidence type="ECO:0008006" key="4">
    <source>
        <dbReference type="Google" id="ProtNLM"/>
    </source>
</evidence>
<proteinExistence type="predicted"/>